<dbReference type="STRING" id="580166.AUP43_03930"/>
<evidence type="ECO:0000313" key="1">
    <source>
        <dbReference type="EMBL" id="KZC98337.1"/>
    </source>
</evidence>
<name>A0A154VAJ9_9PROT</name>
<organism evidence="1 2">
    <name type="scientific">Oceanibaculum pacificum</name>
    <dbReference type="NCBI Taxonomy" id="580166"/>
    <lineage>
        <taxon>Bacteria</taxon>
        <taxon>Pseudomonadati</taxon>
        <taxon>Pseudomonadota</taxon>
        <taxon>Alphaproteobacteria</taxon>
        <taxon>Rhodospirillales</taxon>
        <taxon>Oceanibaculaceae</taxon>
        <taxon>Oceanibaculum</taxon>
    </lineage>
</organism>
<proteinExistence type="predicted"/>
<keyword evidence="2" id="KW-1185">Reference proteome</keyword>
<dbReference type="Proteomes" id="UP000076400">
    <property type="component" value="Unassembled WGS sequence"/>
</dbReference>
<dbReference type="PANTHER" id="PTHR40455:SF1">
    <property type="entry name" value="ANTITOXIN HIGA"/>
    <property type="match status" value="1"/>
</dbReference>
<gene>
    <name evidence="1" type="ORF">AUP43_03930</name>
</gene>
<dbReference type="InterPro" id="IPR039060">
    <property type="entry name" value="Antitox_HigA"/>
</dbReference>
<keyword evidence="1" id="KW-0238">DNA-binding</keyword>
<dbReference type="AlphaFoldDB" id="A0A154VAJ9"/>
<sequence length="125" mass="13669">MDRIRPIRTSADHAAFLAEIETLWGAPAGSAEGDRLDVLATLVEAYEQAHFPIDLPDPVSAILFRLEQQGLGRKALEPILGSRQRVSDLMAGRRGLSLAMIRRLHEELAIPLEILVKPIAPSKAA</sequence>
<dbReference type="EMBL" id="LPXN01000171">
    <property type="protein sequence ID" value="KZC98337.1"/>
    <property type="molecule type" value="Genomic_DNA"/>
</dbReference>
<protein>
    <submittedName>
        <fullName evidence="1">DNA-binding protein</fullName>
    </submittedName>
</protein>
<dbReference type="RefSeq" id="WP_067560230.1">
    <property type="nucleotide sequence ID" value="NZ_LPXN01000171.1"/>
</dbReference>
<evidence type="ECO:0000313" key="2">
    <source>
        <dbReference type="Proteomes" id="UP000076400"/>
    </source>
</evidence>
<comment type="caution">
    <text evidence="1">The sequence shown here is derived from an EMBL/GenBank/DDBJ whole genome shotgun (WGS) entry which is preliminary data.</text>
</comment>
<reference evidence="1 2" key="1">
    <citation type="submission" date="2015-12" db="EMBL/GenBank/DDBJ databases">
        <title>Genome sequence of Oceanibaculum pacificum MCCC 1A02656.</title>
        <authorList>
            <person name="Lu L."/>
            <person name="Lai Q."/>
            <person name="Shao Z."/>
            <person name="Qian P."/>
        </authorList>
    </citation>
    <scope>NUCLEOTIDE SEQUENCE [LARGE SCALE GENOMIC DNA]</scope>
    <source>
        <strain evidence="1 2">MCCC 1A02656</strain>
    </source>
</reference>
<dbReference type="PANTHER" id="PTHR40455">
    <property type="entry name" value="ANTITOXIN HIGA"/>
    <property type="match status" value="1"/>
</dbReference>
<accession>A0A154VAJ9</accession>
<dbReference type="GO" id="GO:0001046">
    <property type="term" value="F:core promoter sequence-specific DNA binding"/>
    <property type="evidence" value="ECO:0007669"/>
    <property type="project" value="TreeGrafter"/>
</dbReference>
<dbReference type="GO" id="GO:0006355">
    <property type="term" value="P:regulation of DNA-templated transcription"/>
    <property type="evidence" value="ECO:0007669"/>
    <property type="project" value="InterPro"/>
</dbReference>
<dbReference type="OrthoDB" id="9796786at2"/>